<protein>
    <submittedName>
        <fullName evidence="2">DEKNAAC102763</fullName>
    </submittedName>
</protein>
<feature type="compositionally biased region" description="Polar residues" evidence="1">
    <location>
        <begin position="41"/>
        <end position="74"/>
    </location>
</feature>
<dbReference type="InParanoid" id="A0A448YL18"/>
<dbReference type="AlphaFoldDB" id="A0A448YL18"/>
<dbReference type="EMBL" id="CAACVR010000012">
    <property type="protein sequence ID" value="VEU21591.1"/>
    <property type="molecule type" value="Genomic_DNA"/>
</dbReference>
<evidence type="ECO:0000313" key="3">
    <source>
        <dbReference type="Proteomes" id="UP000290900"/>
    </source>
</evidence>
<evidence type="ECO:0000313" key="2">
    <source>
        <dbReference type="EMBL" id="VEU21591.1"/>
    </source>
</evidence>
<evidence type="ECO:0000256" key="1">
    <source>
        <dbReference type="SAM" id="MobiDB-lite"/>
    </source>
</evidence>
<gene>
    <name evidence="2" type="ORF">BRENAR_LOCUS2324</name>
</gene>
<proteinExistence type="predicted"/>
<dbReference type="Proteomes" id="UP000290900">
    <property type="component" value="Unassembled WGS sequence"/>
</dbReference>
<organism evidence="2 3">
    <name type="scientific">Brettanomyces naardenensis</name>
    <name type="common">Yeast</name>
    <dbReference type="NCBI Taxonomy" id="13370"/>
    <lineage>
        <taxon>Eukaryota</taxon>
        <taxon>Fungi</taxon>
        <taxon>Dikarya</taxon>
        <taxon>Ascomycota</taxon>
        <taxon>Saccharomycotina</taxon>
        <taxon>Pichiomycetes</taxon>
        <taxon>Pichiales</taxon>
        <taxon>Pichiaceae</taxon>
        <taxon>Brettanomyces</taxon>
    </lineage>
</organism>
<feature type="compositionally biased region" description="Polar residues" evidence="1">
    <location>
        <begin position="1"/>
        <end position="12"/>
    </location>
</feature>
<feature type="region of interest" description="Disordered" evidence="1">
    <location>
        <begin position="1"/>
        <end position="91"/>
    </location>
</feature>
<name>A0A448YL18_BRENA</name>
<keyword evidence="3" id="KW-1185">Reference proteome</keyword>
<sequence>MLTRTESFNDCSGGTADLLKDYRFPPQVSKSVVTPTEYDNDSTSPVISPQSSTNEPFSSANSAQSSPGTPISSQKSHKRSYSVVSGSGSDEDYFDHFGKDYQKRVSEEEIKDRPLKTVDFNNTVLVKKRLNDDDKPRTTSTGYQIIYRIDSPTDTVVDLDEILVHSG</sequence>
<accession>A0A448YL18</accession>
<reference evidence="2 3" key="1">
    <citation type="submission" date="2018-12" db="EMBL/GenBank/DDBJ databases">
        <authorList>
            <person name="Tiukova I."/>
            <person name="Dainat J."/>
        </authorList>
    </citation>
    <scope>NUCLEOTIDE SEQUENCE [LARGE SCALE GENOMIC DNA]</scope>
</reference>